<feature type="transmembrane region" description="Helical" evidence="1">
    <location>
        <begin position="90"/>
        <end position="109"/>
    </location>
</feature>
<evidence type="ECO:0008006" key="5">
    <source>
        <dbReference type="Google" id="ProtNLM"/>
    </source>
</evidence>
<feature type="transmembrane region" description="Helical" evidence="1">
    <location>
        <begin position="7"/>
        <end position="24"/>
    </location>
</feature>
<dbReference type="RefSeq" id="WP_012817960.1">
    <property type="nucleotide sequence ID" value="NZ_CAXOIY010000033.1"/>
</dbReference>
<dbReference type="SUPFAM" id="SSF103473">
    <property type="entry name" value="MFS general substrate transporter"/>
    <property type="match status" value="1"/>
</dbReference>
<dbReference type="EMBL" id="LORN02000009">
    <property type="protein sequence ID" value="PNN29505.1"/>
    <property type="molecule type" value="Genomic_DNA"/>
</dbReference>
<keyword evidence="1" id="KW-1133">Transmembrane helix</keyword>
<sequence>MKTKNFYYGWVIVFIAGLTVFFSGPGQTYSNAAFIDEYIQTFGWSRTEVSSIYSLAILFGIIWGIANGLERIGTNIVWANYFGRKHVGSINGIESTMLVIGSSLGALPLGLGHDIFQSYSLTIYMMIIFPIIGLVCALLAKKPVKNY</sequence>
<keyword evidence="1" id="KW-0812">Transmembrane</keyword>
<dbReference type="Gene3D" id="1.20.1250.20">
    <property type="entry name" value="MFS general substrate transporter like domains"/>
    <property type="match status" value="1"/>
</dbReference>
<dbReference type="InterPro" id="IPR036259">
    <property type="entry name" value="MFS_trans_sf"/>
</dbReference>
<name>A0A2K0AWU4_STAHA</name>
<organism evidence="2 4">
    <name type="scientific">Staphylococcus haemolyticus</name>
    <dbReference type="NCBI Taxonomy" id="1283"/>
    <lineage>
        <taxon>Bacteria</taxon>
        <taxon>Bacillati</taxon>
        <taxon>Bacillota</taxon>
        <taxon>Bacilli</taxon>
        <taxon>Bacillales</taxon>
        <taxon>Staphylococcaceae</taxon>
        <taxon>Staphylococcus</taxon>
    </lineage>
</organism>
<proteinExistence type="predicted"/>
<protein>
    <recommendedName>
        <fullName evidence="5">Major facilitator superfamily (MFS) profile domain-containing protein</fullName>
    </recommendedName>
</protein>
<evidence type="ECO:0000313" key="4">
    <source>
        <dbReference type="Proteomes" id="UP000053523"/>
    </source>
</evidence>
<feature type="transmembrane region" description="Helical" evidence="1">
    <location>
        <begin position="121"/>
        <end position="140"/>
    </location>
</feature>
<accession>A0A2K0AWU4</accession>
<comment type="caution">
    <text evidence="2">The sequence shown here is derived from an EMBL/GenBank/DDBJ whole genome shotgun (WGS) entry which is preliminary data.</text>
</comment>
<dbReference type="AlphaFoldDB" id="A0A2K0AWU4"/>
<evidence type="ECO:0000313" key="2">
    <source>
        <dbReference type="EMBL" id="PNN29505.1"/>
    </source>
</evidence>
<evidence type="ECO:0000256" key="1">
    <source>
        <dbReference type="SAM" id="Phobius"/>
    </source>
</evidence>
<dbReference type="Proteomes" id="UP000053523">
    <property type="component" value="Unassembled WGS sequence"/>
</dbReference>
<gene>
    <name evidence="2" type="ORF">AL503_002720</name>
    <name evidence="3" type="ORF">AL503_002825</name>
</gene>
<feature type="transmembrane region" description="Helical" evidence="1">
    <location>
        <begin position="51"/>
        <end position="69"/>
    </location>
</feature>
<reference evidence="2 4" key="1">
    <citation type="submission" date="2017-12" db="EMBL/GenBank/DDBJ databases">
        <title>FDA dAtabase for Regulatory Grade micrObial Sequences (FDA-ARGOS): Supporting development and validation of Infectious Disease Dx tests.</title>
        <authorList>
            <person name="Hoffmann M."/>
            <person name="Allard M."/>
            <person name="Evans P."/>
            <person name="Brown E."/>
            <person name="Tallon L."/>
            <person name="Sadzewicz L."/>
            <person name="Sengamalay N."/>
            <person name="Ott S."/>
            <person name="Godinez A."/>
            <person name="Nagaraj S."/>
            <person name="Vavikolanu K."/>
            <person name="Aluvathingal J."/>
            <person name="Nadendla S."/>
            <person name="Sichtig H."/>
        </authorList>
    </citation>
    <scope>NUCLEOTIDE SEQUENCE [LARGE SCALE GENOMIC DNA]</scope>
    <source>
        <strain evidence="2 4">FDAARGOS_148</strain>
    </source>
</reference>
<dbReference type="EMBL" id="LORN02000009">
    <property type="protein sequence ID" value="PNN29522.1"/>
    <property type="molecule type" value="Genomic_DNA"/>
</dbReference>
<evidence type="ECO:0000313" key="3">
    <source>
        <dbReference type="EMBL" id="PNN29522.1"/>
    </source>
</evidence>
<keyword evidence="1" id="KW-0472">Membrane</keyword>